<dbReference type="PANTHER" id="PTHR39336:SF1">
    <property type="entry name" value="PYRIDOXAMINE PHOSPHATE OXIDASE FAMILY PROTEIN (AFU_ORTHOLOGUE AFUA_6G11440)"/>
    <property type="match status" value="1"/>
</dbReference>
<dbReference type="InterPro" id="IPR011576">
    <property type="entry name" value="Pyridox_Oxase_N"/>
</dbReference>
<reference evidence="2 3" key="1">
    <citation type="submission" date="2024-09" db="EMBL/GenBank/DDBJ databases">
        <authorList>
            <person name="Sun Q."/>
            <person name="Mori K."/>
        </authorList>
    </citation>
    <scope>NUCLEOTIDE SEQUENCE [LARGE SCALE GENOMIC DNA]</scope>
    <source>
        <strain evidence="2 3">JCM 15389</strain>
    </source>
</reference>
<gene>
    <name evidence="2" type="ORF">ACFFRE_07160</name>
</gene>
<feature type="domain" description="Pyridoxamine 5'-phosphate oxidase N-terminal" evidence="1">
    <location>
        <begin position="10"/>
        <end position="123"/>
    </location>
</feature>
<accession>A0ABV6C2K8</accession>
<evidence type="ECO:0000313" key="2">
    <source>
        <dbReference type="EMBL" id="MFC0081925.1"/>
    </source>
</evidence>
<keyword evidence="3" id="KW-1185">Reference proteome</keyword>
<dbReference type="Gene3D" id="2.30.110.10">
    <property type="entry name" value="Electron Transport, Fmn-binding Protein, Chain A"/>
    <property type="match status" value="1"/>
</dbReference>
<proteinExistence type="predicted"/>
<evidence type="ECO:0000313" key="3">
    <source>
        <dbReference type="Proteomes" id="UP001589788"/>
    </source>
</evidence>
<sequence>MGRVEDRIDPSTAAFLEAQPVFFVASAPLAADGRVNCSPKGNRGELKVLGPRLLAYADQTGSGAETAAHLRENGRLVLMACAFSGPPRIVRVHGRGRVVERATPEFLDLARQLPAFAPRSPDRTPPLVPAGVRAVVVLEVERVSSSCGYGVPLLRFEGHRSQLDDWAERKGPEGLAAYRAAKNARSIDGLPALGDP</sequence>
<dbReference type="InterPro" id="IPR012349">
    <property type="entry name" value="Split_barrel_FMN-bd"/>
</dbReference>
<comment type="caution">
    <text evidence="2">The sequence shown here is derived from an EMBL/GenBank/DDBJ whole genome shotgun (WGS) entry which is preliminary data.</text>
</comment>
<dbReference type="Proteomes" id="UP001589788">
    <property type="component" value="Unassembled WGS sequence"/>
</dbReference>
<dbReference type="Pfam" id="PF01243">
    <property type="entry name" value="PNPOx_N"/>
    <property type="match status" value="1"/>
</dbReference>
<evidence type="ECO:0000259" key="1">
    <source>
        <dbReference type="Pfam" id="PF01243"/>
    </source>
</evidence>
<organism evidence="2 3">
    <name type="scientific">Aciditerrimonas ferrireducens</name>
    <dbReference type="NCBI Taxonomy" id="667306"/>
    <lineage>
        <taxon>Bacteria</taxon>
        <taxon>Bacillati</taxon>
        <taxon>Actinomycetota</taxon>
        <taxon>Acidimicrobiia</taxon>
        <taxon>Acidimicrobiales</taxon>
        <taxon>Acidimicrobiaceae</taxon>
        <taxon>Aciditerrimonas</taxon>
    </lineage>
</organism>
<dbReference type="RefSeq" id="WP_377789261.1">
    <property type="nucleotide sequence ID" value="NZ_JBHLYQ010000057.1"/>
</dbReference>
<protein>
    <submittedName>
        <fullName evidence="2">Pyridoxamine 5'-phosphate oxidase family protein</fullName>
    </submittedName>
</protein>
<name>A0ABV6C2K8_9ACTN</name>
<dbReference type="PANTHER" id="PTHR39336">
    <property type="entry name" value="PYRIDOXAMINE PHOSPHATE OXIDASE FAMILY PROTEIN (AFU_ORTHOLOGUE AFUA_6G11440)"/>
    <property type="match status" value="1"/>
</dbReference>
<dbReference type="EMBL" id="JBHLYQ010000057">
    <property type="protein sequence ID" value="MFC0081925.1"/>
    <property type="molecule type" value="Genomic_DNA"/>
</dbReference>
<dbReference type="SUPFAM" id="SSF50475">
    <property type="entry name" value="FMN-binding split barrel"/>
    <property type="match status" value="1"/>
</dbReference>